<dbReference type="InterPro" id="IPR036400">
    <property type="entry name" value="Cyt_B5-like_heme/steroid_sf"/>
</dbReference>
<dbReference type="STRING" id="53326.A0A016V1N5"/>
<dbReference type="InterPro" id="IPR001199">
    <property type="entry name" value="Cyt_B5-like_heme/steroid-bd"/>
</dbReference>
<evidence type="ECO:0000256" key="5">
    <source>
        <dbReference type="RuleBase" id="RU362121"/>
    </source>
</evidence>
<dbReference type="GO" id="GO:0016020">
    <property type="term" value="C:membrane"/>
    <property type="evidence" value="ECO:0007669"/>
    <property type="project" value="TreeGrafter"/>
</dbReference>
<keyword evidence="2 5" id="KW-0479">Metal-binding</keyword>
<accession>A0A016V1N5</accession>
<dbReference type="EMBL" id="JARK01001356">
    <property type="protein sequence ID" value="EYC21166.1"/>
    <property type="molecule type" value="Genomic_DNA"/>
</dbReference>
<dbReference type="FunFam" id="3.10.120.10:FF:000007">
    <property type="entry name" value="Sulfite oxidase, mitochondrial"/>
    <property type="match status" value="1"/>
</dbReference>
<comment type="caution">
    <text evidence="6">The sequence shown here is derived from an EMBL/GenBank/DDBJ whole genome shotgun (WGS) entry which is preliminary data.</text>
</comment>
<dbReference type="PROSITE" id="PS50255">
    <property type="entry name" value="CYTOCHROME_B5_2"/>
    <property type="match status" value="1"/>
</dbReference>
<organism evidence="6 7">
    <name type="scientific">Ancylostoma ceylanicum</name>
    <dbReference type="NCBI Taxonomy" id="53326"/>
    <lineage>
        <taxon>Eukaryota</taxon>
        <taxon>Metazoa</taxon>
        <taxon>Ecdysozoa</taxon>
        <taxon>Nematoda</taxon>
        <taxon>Chromadorea</taxon>
        <taxon>Rhabditida</taxon>
        <taxon>Rhabditina</taxon>
        <taxon>Rhabditomorpha</taxon>
        <taxon>Strongyloidea</taxon>
        <taxon>Ancylostomatidae</taxon>
        <taxon>Ancylostomatinae</taxon>
        <taxon>Ancylostoma</taxon>
    </lineage>
</organism>
<dbReference type="SUPFAM" id="SSF55856">
    <property type="entry name" value="Cytochrome b5-like heme/steroid binding domain"/>
    <property type="match status" value="1"/>
</dbReference>
<sequence>MSAEYSMNEVARHCTADDLWIIFDGKVFDMTAYLSSHPGGNAMLRQAGKDATSAMRLVQMHGIAWKTIEKKLEELQIGTLKR</sequence>
<keyword evidence="7" id="KW-1185">Reference proteome</keyword>
<dbReference type="InterPro" id="IPR050668">
    <property type="entry name" value="Cytochrome_b5"/>
</dbReference>
<dbReference type="InterPro" id="IPR018506">
    <property type="entry name" value="Cyt_B5_heme-BS"/>
</dbReference>
<protein>
    <submittedName>
        <fullName evidence="6">Uncharacterized protein</fullName>
    </submittedName>
</protein>
<evidence type="ECO:0000256" key="4">
    <source>
        <dbReference type="ARBA" id="ARBA00038168"/>
    </source>
</evidence>
<dbReference type="GO" id="GO:0020037">
    <property type="term" value="F:heme binding"/>
    <property type="evidence" value="ECO:0007669"/>
    <property type="project" value="UniProtKB-UniRule"/>
</dbReference>
<evidence type="ECO:0000313" key="7">
    <source>
        <dbReference type="Proteomes" id="UP000024635"/>
    </source>
</evidence>
<dbReference type="Pfam" id="PF00173">
    <property type="entry name" value="Cyt-b5"/>
    <property type="match status" value="1"/>
</dbReference>
<dbReference type="SMART" id="SM01117">
    <property type="entry name" value="Cyt-b5"/>
    <property type="match status" value="1"/>
</dbReference>
<keyword evidence="3 5" id="KW-0408">Iron</keyword>
<dbReference type="Gene3D" id="3.10.120.10">
    <property type="entry name" value="Cytochrome b5-like heme/steroid binding domain"/>
    <property type="match status" value="1"/>
</dbReference>
<evidence type="ECO:0000256" key="2">
    <source>
        <dbReference type="ARBA" id="ARBA00022723"/>
    </source>
</evidence>
<evidence type="ECO:0000256" key="1">
    <source>
        <dbReference type="ARBA" id="ARBA00022617"/>
    </source>
</evidence>
<evidence type="ECO:0000313" key="6">
    <source>
        <dbReference type="EMBL" id="EYC21166.1"/>
    </source>
</evidence>
<dbReference type="Proteomes" id="UP000024635">
    <property type="component" value="Unassembled WGS sequence"/>
</dbReference>
<dbReference type="PANTHER" id="PTHR19359:SF95">
    <property type="entry name" value="CYTOCHROME B5 TYPE B"/>
    <property type="match status" value="1"/>
</dbReference>
<name>A0A016V1N5_9BILA</name>
<dbReference type="AlphaFoldDB" id="A0A016V1N5"/>
<reference evidence="7" key="1">
    <citation type="journal article" date="2015" name="Nat. Genet.">
        <title>The genome and transcriptome of the zoonotic hookworm Ancylostoma ceylanicum identify infection-specific gene families.</title>
        <authorList>
            <person name="Schwarz E.M."/>
            <person name="Hu Y."/>
            <person name="Antoshechkin I."/>
            <person name="Miller M.M."/>
            <person name="Sternberg P.W."/>
            <person name="Aroian R.V."/>
        </authorList>
    </citation>
    <scope>NUCLEOTIDE SEQUENCE</scope>
    <source>
        <strain evidence="7">HY135</strain>
    </source>
</reference>
<dbReference type="PROSITE" id="PS00191">
    <property type="entry name" value="CYTOCHROME_B5_1"/>
    <property type="match status" value="1"/>
</dbReference>
<keyword evidence="1 5" id="KW-0349">Heme</keyword>
<dbReference type="OrthoDB" id="260519at2759"/>
<proteinExistence type="inferred from homology"/>
<gene>
    <name evidence="6" type="primary">Acey_s0020.g33</name>
    <name evidence="6" type="synonym">Acey-F58B4.2</name>
    <name evidence="6" type="ORF">Y032_0020g33</name>
</gene>
<dbReference type="GO" id="GO:0046872">
    <property type="term" value="F:metal ion binding"/>
    <property type="evidence" value="ECO:0007669"/>
    <property type="project" value="UniProtKB-UniRule"/>
</dbReference>
<dbReference type="PANTHER" id="PTHR19359">
    <property type="entry name" value="CYTOCHROME B5"/>
    <property type="match status" value="1"/>
</dbReference>
<comment type="similarity">
    <text evidence="4 5">Belongs to the cytochrome b5 family.</text>
</comment>
<evidence type="ECO:0000256" key="3">
    <source>
        <dbReference type="ARBA" id="ARBA00023004"/>
    </source>
</evidence>